<gene>
    <name evidence="4" type="ORF">MNR06_15345</name>
</gene>
<evidence type="ECO:0000256" key="1">
    <source>
        <dbReference type="SAM" id="Coils"/>
    </source>
</evidence>
<keyword evidence="2" id="KW-0732">Signal</keyword>
<dbReference type="PROSITE" id="PS51688">
    <property type="entry name" value="ICA"/>
    <property type="match status" value="1"/>
</dbReference>
<feature type="chain" id="PRO_5047350702" evidence="2">
    <location>
        <begin position="19"/>
        <end position="1047"/>
    </location>
</feature>
<sequence length="1047" mass="106431">MKLIFTLFAFLFSLPASAAIGSLFTYEGVLTDSSGTPIASTQTVTFQILYSPTCVVYSETQSVTPGTDGEFSVIVGTGSRTDTTANAIDRIFATSGSVACQDGTTVNPAGQAIRSLHIKVGSTDLSPDVTLGNVPLALNAYRLEDKAASDFVLKSSVTTCAVGQYLSFDGVSFSCQNDSGGAGMVSDVNVTTPLTKGGTASIPVIGISVGTTAGTVAAGNDARFTDARTPTGNAGGDLSGTFPNPTVSKLQGVSVSAVAPNSGQFLKYDGASWIPSAIAMTDVTNLNSTLATYHTNAAFNTAVGSANCAAHQTPYWNSVSSSFQCQAINVSVAGDISGTIGAVSVNKIKGVAVDTTGLIAGQVLKYDGTKWAAANDDNSGGGGGGGTVTNVATGTGLSGGPITSSGTISLDNTAVTAGSYTRASITVDAQGRLTAANNGPAISLTADVTGTLPLANGGTGQSTALAAFNGLSPLTTKGDLVVNDGTNDIRLPVGTNGQVLTANSAQASGLQWASLPSGTVTNVSGTLPIIVATGSSTPSISINDATTSSKGAVQVGAGISVVSGTIAADPANFPSAVPVSKGGTGVTTFSPNRLLTTNGSGSAVSFMNCGMGQLISFDASGIPVCANAPNSFNNGGNNFGATAVFGTNDNFDINIKTNSTNRMTVSSSGDVHITGGALSVGSMNPLARVDISTDNNSSSVYNRVYSSGSSLHHPSFVGVRGRGTQASPVVASSGDKLAGFYGADQTSAGTAIFSGMSVVASENHSGSALGTRLEFSTIQNTTTTANLGMTIDHNSRVYVGTSSGISKLTVFDTNGAAIEATSASAASTAIKLTNNSGTPKSWSILTGGSSAAGFNGAAGSFTITDFNTIPISINSGGYVGIHTTSPSNAHKLTVGGTAVATSWDINSDRRFKKNIQTLPNALTNILKLRGVSYDWRTDEFPDRNFSLRKDIGLIAQEVETVFPEVVTTDSQGFKSVSYNKLVSPLIQSTRELYGVCLASQEQIKLLERKVASLEESKSAQNDRIKKLENENADLKKDLILIKKKLGL</sequence>
<organism evidence="4 5">
    <name type="scientific">Bdellovibrio reynosensis</name>
    <dbReference type="NCBI Taxonomy" id="2835041"/>
    <lineage>
        <taxon>Bacteria</taxon>
        <taxon>Pseudomonadati</taxon>
        <taxon>Bdellovibrionota</taxon>
        <taxon>Bdellovibrionia</taxon>
        <taxon>Bdellovibrionales</taxon>
        <taxon>Pseudobdellovibrionaceae</taxon>
        <taxon>Bdellovibrio</taxon>
    </lineage>
</organism>
<protein>
    <submittedName>
        <fullName evidence="4">Tail fiber domain-containing protein</fullName>
    </submittedName>
</protein>
<dbReference type="RefSeq" id="WP_243537328.1">
    <property type="nucleotide sequence ID" value="NZ_CP093442.1"/>
</dbReference>
<dbReference type="EMBL" id="CP093442">
    <property type="protein sequence ID" value="UOF01075.1"/>
    <property type="molecule type" value="Genomic_DNA"/>
</dbReference>
<keyword evidence="1" id="KW-0175">Coiled coil</keyword>
<evidence type="ECO:0000313" key="5">
    <source>
        <dbReference type="Proteomes" id="UP000830116"/>
    </source>
</evidence>
<reference evidence="4" key="1">
    <citation type="submission" date="2022-03" db="EMBL/GenBank/DDBJ databases">
        <title>Genome Identification and Characterization of new species Bdellovibrio reynosense LBG001 sp. nov. from a Mexico soil sample.</title>
        <authorList>
            <person name="Camilli A."/>
            <person name="Ajao Y."/>
            <person name="Guo X."/>
        </authorList>
    </citation>
    <scope>NUCLEOTIDE SEQUENCE</scope>
    <source>
        <strain evidence="4">LBG001</strain>
    </source>
</reference>
<dbReference type="InterPro" id="IPR030392">
    <property type="entry name" value="S74_ICA"/>
</dbReference>
<feature type="coiled-coil region" evidence="1">
    <location>
        <begin position="996"/>
        <end position="1044"/>
    </location>
</feature>
<feature type="domain" description="Peptidase S74" evidence="3">
    <location>
        <begin position="907"/>
        <end position="1010"/>
    </location>
</feature>
<keyword evidence="5" id="KW-1185">Reference proteome</keyword>
<dbReference type="Proteomes" id="UP000830116">
    <property type="component" value="Chromosome"/>
</dbReference>
<evidence type="ECO:0000256" key="2">
    <source>
        <dbReference type="SAM" id="SignalP"/>
    </source>
</evidence>
<accession>A0ABY4CFU3</accession>
<feature type="signal peptide" evidence="2">
    <location>
        <begin position="1"/>
        <end position="18"/>
    </location>
</feature>
<name>A0ABY4CFU3_9BACT</name>
<evidence type="ECO:0000313" key="4">
    <source>
        <dbReference type="EMBL" id="UOF01075.1"/>
    </source>
</evidence>
<evidence type="ECO:0000259" key="3">
    <source>
        <dbReference type="PROSITE" id="PS51688"/>
    </source>
</evidence>
<dbReference type="Pfam" id="PF13884">
    <property type="entry name" value="Peptidase_S74"/>
    <property type="match status" value="1"/>
</dbReference>
<proteinExistence type="predicted"/>